<feature type="region of interest" description="Disordered" evidence="1">
    <location>
        <begin position="377"/>
        <end position="421"/>
    </location>
</feature>
<protein>
    <submittedName>
        <fullName evidence="3">F-box protein</fullName>
    </submittedName>
</protein>
<dbReference type="Gene3D" id="1.20.1280.50">
    <property type="match status" value="1"/>
</dbReference>
<dbReference type="InterPro" id="IPR001810">
    <property type="entry name" value="F-box_dom"/>
</dbReference>
<dbReference type="OrthoDB" id="3034442at2759"/>
<dbReference type="SUPFAM" id="SSF81383">
    <property type="entry name" value="F-box domain"/>
    <property type="match status" value="1"/>
</dbReference>
<proteinExistence type="predicted"/>
<feature type="compositionally biased region" description="Polar residues" evidence="1">
    <location>
        <begin position="381"/>
        <end position="405"/>
    </location>
</feature>
<accession>A0A9P3GNI2</accession>
<dbReference type="InterPro" id="IPR036047">
    <property type="entry name" value="F-box-like_dom_sf"/>
</dbReference>
<evidence type="ECO:0000313" key="3">
    <source>
        <dbReference type="EMBL" id="GJE98677.1"/>
    </source>
</evidence>
<dbReference type="SMART" id="SM00256">
    <property type="entry name" value="FBOX"/>
    <property type="match status" value="1"/>
</dbReference>
<name>A0A9P3GNI2_9APHY</name>
<sequence>MSHIIRTCLADLDDDTLIHIFSFLDIDDILRMRRVSTRFDAISRQRVVWARALTVHVRREGIPFPPVAIDALPTPKLEQLVLRARTLARFWLEPSPLAHARIHAEFAASSGTGISDVRLLPAHPRWVLAVARGIWPVITCWDVGLDEGGEPAVPGARQPTKVAEWFRKGALFTGIAVNSDPGAEACLAVSLSFSGEEYAEILALRGNPEGVEFVTLATIKTSFRVMTLKGDILALSDDVNETQLVNWRTNALACLWGSEAPSEHNFQHNRCLNILLTSSCTFVVRARTFEVFRTPALVSPDEIKDPQHPSASHHFGWLDGVAVTSKATLLDDTQSASYPYVSVLLRAESDDPWASHMHTIDLYDLEPDPCYTSVPAIPSPGLSTPTTTMRSDISSDATTLSSSLRGTPASTPPPPAPHSPYHFPPTHTASFPAARGHLRCTDMHLGAHGSALWIVPRPARDTGLTALDLHGSDAQGADAHPLTGAPSVRRERLVGALLPGALRDGRARRIEFHAEDEDEDEEGEGESAELRTLWASTAAGGTWTSLDYDEARGVVVLGDSTGVVTVLRLG</sequence>
<evidence type="ECO:0000259" key="2">
    <source>
        <dbReference type="PROSITE" id="PS50181"/>
    </source>
</evidence>
<evidence type="ECO:0000313" key="4">
    <source>
        <dbReference type="Proteomes" id="UP000703269"/>
    </source>
</evidence>
<dbReference type="Proteomes" id="UP000703269">
    <property type="component" value="Unassembled WGS sequence"/>
</dbReference>
<gene>
    <name evidence="3" type="ORF">PsYK624_149120</name>
</gene>
<dbReference type="PROSITE" id="PS50181">
    <property type="entry name" value="FBOX"/>
    <property type="match status" value="1"/>
</dbReference>
<comment type="caution">
    <text evidence="3">The sequence shown here is derived from an EMBL/GenBank/DDBJ whole genome shotgun (WGS) entry which is preliminary data.</text>
</comment>
<organism evidence="3 4">
    <name type="scientific">Phanerochaete sordida</name>
    <dbReference type="NCBI Taxonomy" id="48140"/>
    <lineage>
        <taxon>Eukaryota</taxon>
        <taxon>Fungi</taxon>
        <taxon>Dikarya</taxon>
        <taxon>Basidiomycota</taxon>
        <taxon>Agaricomycotina</taxon>
        <taxon>Agaricomycetes</taxon>
        <taxon>Polyporales</taxon>
        <taxon>Phanerochaetaceae</taxon>
        <taxon>Phanerochaete</taxon>
    </lineage>
</organism>
<feature type="domain" description="F-box" evidence="2">
    <location>
        <begin position="6"/>
        <end position="52"/>
    </location>
</feature>
<evidence type="ECO:0000256" key="1">
    <source>
        <dbReference type="SAM" id="MobiDB-lite"/>
    </source>
</evidence>
<keyword evidence="4" id="KW-1185">Reference proteome</keyword>
<dbReference type="Pfam" id="PF12937">
    <property type="entry name" value="F-box-like"/>
    <property type="match status" value="1"/>
</dbReference>
<dbReference type="EMBL" id="BPQB01000092">
    <property type="protein sequence ID" value="GJE98677.1"/>
    <property type="molecule type" value="Genomic_DNA"/>
</dbReference>
<dbReference type="AlphaFoldDB" id="A0A9P3GNI2"/>
<reference evidence="3 4" key="1">
    <citation type="submission" date="2021-08" db="EMBL/GenBank/DDBJ databases">
        <title>Draft Genome Sequence of Phanerochaete sordida strain YK-624.</title>
        <authorList>
            <person name="Mori T."/>
            <person name="Dohra H."/>
            <person name="Suzuki T."/>
            <person name="Kawagishi H."/>
            <person name="Hirai H."/>
        </authorList>
    </citation>
    <scope>NUCLEOTIDE SEQUENCE [LARGE SCALE GENOMIC DNA]</scope>
    <source>
        <strain evidence="3 4">YK-624</strain>
    </source>
</reference>